<keyword evidence="5" id="KW-1185">Reference proteome</keyword>
<dbReference type="RefSeq" id="WP_258076642.1">
    <property type="nucleotide sequence ID" value="NZ_PTIY01000009.1"/>
</dbReference>
<keyword evidence="4" id="KW-0255">Endonuclease</keyword>
<reference evidence="4 5" key="1">
    <citation type="submission" date="2018-02" db="EMBL/GenBank/DDBJ databases">
        <title>Subsurface microbial communities from deep shales in Ohio and West Virginia, USA.</title>
        <authorList>
            <person name="Wrighton K."/>
        </authorList>
    </citation>
    <scope>NUCLEOTIDE SEQUENCE [LARGE SCALE GENOMIC DNA]</scope>
    <source>
        <strain evidence="4 5">OWC-G53F</strain>
    </source>
</reference>
<dbReference type="SUPFAM" id="SSF82771">
    <property type="entry name" value="GIY-YIG endonuclease"/>
    <property type="match status" value="1"/>
</dbReference>
<name>A0A2S6GXL2_9GAMM</name>
<feature type="compositionally biased region" description="Basic and acidic residues" evidence="2">
    <location>
        <begin position="91"/>
        <end position="109"/>
    </location>
</feature>
<comment type="caution">
    <text evidence="4">The sequence shown here is derived from an EMBL/GenBank/DDBJ whole genome shotgun (WGS) entry which is preliminary data.</text>
</comment>
<evidence type="ECO:0000313" key="5">
    <source>
        <dbReference type="Proteomes" id="UP000238071"/>
    </source>
</evidence>
<evidence type="ECO:0000256" key="1">
    <source>
        <dbReference type="ARBA" id="ARBA00007435"/>
    </source>
</evidence>
<dbReference type="PANTHER" id="PTHR34477">
    <property type="entry name" value="UPF0213 PROTEIN YHBQ"/>
    <property type="match status" value="1"/>
</dbReference>
<proteinExistence type="inferred from homology"/>
<gene>
    <name evidence="4" type="ORF">B0F88_1095</name>
</gene>
<comment type="similarity">
    <text evidence="1">Belongs to the UPF0213 family.</text>
</comment>
<evidence type="ECO:0000313" key="4">
    <source>
        <dbReference type="EMBL" id="PPK69910.1"/>
    </source>
</evidence>
<feature type="region of interest" description="Disordered" evidence="2">
    <location>
        <begin position="89"/>
        <end position="109"/>
    </location>
</feature>
<dbReference type="InterPro" id="IPR035901">
    <property type="entry name" value="GIY-YIG_endonuc_sf"/>
</dbReference>
<dbReference type="GO" id="GO:0004519">
    <property type="term" value="F:endonuclease activity"/>
    <property type="evidence" value="ECO:0007669"/>
    <property type="project" value="UniProtKB-KW"/>
</dbReference>
<dbReference type="EMBL" id="PTIY01000009">
    <property type="protein sequence ID" value="PPK69910.1"/>
    <property type="molecule type" value="Genomic_DNA"/>
</dbReference>
<accession>A0A2S6GXL2</accession>
<dbReference type="PROSITE" id="PS50164">
    <property type="entry name" value="GIY_YIG"/>
    <property type="match status" value="1"/>
</dbReference>
<feature type="domain" description="GIY-YIG" evidence="3">
    <location>
        <begin position="1"/>
        <end position="76"/>
    </location>
</feature>
<keyword evidence="4" id="KW-0540">Nuclease</keyword>
<protein>
    <submittedName>
        <fullName evidence="4">Putative endonuclease</fullName>
    </submittedName>
</protein>
<dbReference type="AlphaFoldDB" id="A0A2S6GXL2"/>
<evidence type="ECO:0000259" key="3">
    <source>
        <dbReference type="PROSITE" id="PS50164"/>
    </source>
</evidence>
<organism evidence="4 5">
    <name type="scientific">Methylobacter tundripaludum</name>
    <dbReference type="NCBI Taxonomy" id="173365"/>
    <lineage>
        <taxon>Bacteria</taxon>
        <taxon>Pseudomonadati</taxon>
        <taxon>Pseudomonadota</taxon>
        <taxon>Gammaproteobacteria</taxon>
        <taxon>Methylococcales</taxon>
        <taxon>Methylococcaceae</taxon>
        <taxon>Methylobacter</taxon>
    </lineage>
</organism>
<dbReference type="PANTHER" id="PTHR34477:SF1">
    <property type="entry name" value="UPF0213 PROTEIN YHBQ"/>
    <property type="match status" value="1"/>
</dbReference>
<sequence length="109" mass="12836">MNWQVYIILCSDDSLYTGITIDVVRRFNQHADRQGAKYFRGRQPKQLVYVENGHDRSSASKREIVIKKLPRLEKLQLLASDSNKVGSIRYELNEDHSPRRHEVHEEKTE</sequence>
<dbReference type="InterPro" id="IPR050190">
    <property type="entry name" value="UPF0213_domain"/>
</dbReference>
<dbReference type="CDD" id="cd10456">
    <property type="entry name" value="GIY-YIG_UPF0213"/>
    <property type="match status" value="1"/>
</dbReference>
<dbReference type="Gene3D" id="3.40.1440.10">
    <property type="entry name" value="GIY-YIG endonuclease"/>
    <property type="match status" value="1"/>
</dbReference>
<keyword evidence="4" id="KW-0378">Hydrolase</keyword>
<dbReference type="Pfam" id="PF01541">
    <property type="entry name" value="GIY-YIG"/>
    <property type="match status" value="1"/>
</dbReference>
<evidence type="ECO:0000256" key="2">
    <source>
        <dbReference type="SAM" id="MobiDB-lite"/>
    </source>
</evidence>
<dbReference type="InterPro" id="IPR000305">
    <property type="entry name" value="GIY-YIG_endonuc"/>
</dbReference>
<dbReference type="Proteomes" id="UP000238071">
    <property type="component" value="Unassembled WGS sequence"/>
</dbReference>